<dbReference type="AlphaFoldDB" id="A0A9W9E117"/>
<evidence type="ECO:0000256" key="2">
    <source>
        <dbReference type="SAM" id="Phobius"/>
    </source>
</evidence>
<comment type="caution">
    <text evidence="3">The sequence shown here is derived from an EMBL/GenBank/DDBJ whole genome shotgun (WGS) entry which is preliminary data.</text>
</comment>
<feature type="region of interest" description="Disordered" evidence="1">
    <location>
        <begin position="68"/>
        <end position="138"/>
    </location>
</feature>
<keyword evidence="2" id="KW-0812">Transmembrane</keyword>
<keyword evidence="2" id="KW-0472">Membrane</keyword>
<dbReference type="EMBL" id="JANVFS010000001">
    <property type="protein sequence ID" value="KAJ4496100.1"/>
    <property type="molecule type" value="Genomic_DNA"/>
</dbReference>
<organism evidence="3 4">
    <name type="scientific">Lentinula lateritia</name>
    <dbReference type="NCBI Taxonomy" id="40482"/>
    <lineage>
        <taxon>Eukaryota</taxon>
        <taxon>Fungi</taxon>
        <taxon>Dikarya</taxon>
        <taxon>Basidiomycota</taxon>
        <taxon>Agaricomycotina</taxon>
        <taxon>Agaricomycetes</taxon>
        <taxon>Agaricomycetidae</taxon>
        <taxon>Agaricales</taxon>
        <taxon>Marasmiineae</taxon>
        <taxon>Omphalotaceae</taxon>
        <taxon>Lentinula</taxon>
    </lineage>
</organism>
<reference evidence="3" key="1">
    <citation type="submission" date="2022-08" db="EMBL/GenBank/DDBJ databases">
        <authorList>
            <consortium name="DOE Joint Genome Institute"/>
            <person name="Min B."/>
            <person name="Riley R."/>
            <person name="Sierra-Patev S."/>
            <person name="Naranjo-Ortiz M."/>
            <person name="Looney B."/>
            <person name="Konkel Z."/>
            <person name="Slot J.C."/>
            <person name="Sakamoto Y."/>
            <person name="Steenwyk J.L."/>
            <person name="Rokas A."/>
            <person name="Carro J."/>
            <person name="Camarero S."/>
            <person name="Ferreira P."/>
            <person name="Molpeceres G."/>
            <person name="Ruiz-Duenas F.J."/>
            <person name="Serrano A."/>
            <person name="Henrissat B."/>
            <person name="Drula E."/>
            <person name="Hughes K.W."/>
            <person name="Mata J.L."/>
            <person name="Ishikawa N.K."/>
            <person name="Vargas-Isla R."/>
            <person name="Ushijima S."/>
            <person name="Smith C.A."/>
            <person name="Ahrendt S."/>
            <person name="Andreopoulos W."/>
            <person name="He G."/>
            <person name="Labutti K."/>
            <person name="Lipzen A."/>
            <person name="Ng V."/>
            <person name="Sandor L."/>
            <person name="Barry K."/>
            <person name="Martinez A.T."/>
            <person name="Xiao Y."/>
            <person name="Gibbons J.G."/>
            <person name="Terashima K."/>
            <person name="Hibbett D.S."/>
            <person name="Grigoriev I.V."/>
        </authorList>
    </citation>
    <scope>NUCLEOTIDE SEQUENCE</scope>
    <source>
        <strain evidence="3">Sp2 HRB7682 ss15</strain>
    </source>
</reference>
<dbReference type="Proteomes" id="UP001150238">
    <property type="component" value="Unassembled WGS sequence"/>
</dbReference>
<keyword evidence="2" id="KW-1133">Transmembrane helix</keyword>
<reference evidence="3" key="2">
    <citation type="journal article" date="2023" name="Proc. Natl. Acad. Sci. U.S.A.">
        <title>A global phylogenomic analysis of the shiitake genus Lentinula.</title>
        <authorList>
            <person name="Sierra-Patev S."/>
            <person name="Min B."/>
            <person name="Naranjo-Ortiz M."/>
            <person name="Looney B."/>
            <person name="Konkel Z."/>
            <person name="Slot J.C."/>
            <person name="Sakamoto Y."/>
            <person name="Steenwyk J.L."/>
            <person name="Rokas A."/>
            <person name="Carro J."/>
            <person name="Camarero S."/>
            <person name="Ferreira P."/>
            <person name="Molpeceres G."/>
            <person name="Ruiz-Duenas F.J."/>
            <person name="Serrano A."/>
            <person name="Henrissat B."/>
            <person name="Drula E."/>
            <person name="Hughes K.W."/>
            <person name="Mata J.L."/>
            <person name="Ishikawa N.K."/>
            <person name="Vargas-Isla R."/>
            <person name="Ushijima S."/>
            <person name="Smith C.A."/>
            <person name="Donoghue J."/>
            <person name="Ahrendt S."/>
            <person name="Andreopoulos W."/>
            <person name="He G."/>
            <person name="LaButti K."/>
            <person name="Lipzen A."/>
            <person name="Ng V."/>
            <person name="Riley R."/>
            <person name="Sandor L."/>
            <person name="Barry K."/>
            <person name="Martinez A.T."/>
            <person name="Xiao Y."/>
            <person name="Gibbons J.G."/>
            <person name="Terashima K."/>
            <person name="Grigoriev I.V."/>
            <person name="Hibbett D."/>
        </authorList>
    </citation>
    <scope>NUCLEOTIDE SEQUENCE</scope>
    <source>
        <strain evidence="3">Sp2 HRB7682 ss15</strain>
    </source>
</reference>
<proteinExistence type="predicted"/>
<feature type="region of interest" description="Disordered" evidence="1">
    <location>
        <begin position="1"/>
        <end position="24"/>
    </location>
</feature>
<sequence>MAARRPLLNNLRQRPPTKVSSQYHAFSPSGIENVECLPLPRIADIFDAPTRLDSTNGHQFFFLHRASTAPPTPTMATRSSNAGRSSGGLPAPLMFEGPAHPRSSFSLLSTKPPRTVKSQSRSHQPSHKTSSMLQDSTSIPLSIKNAAVHTYEGPSNMTRYRYKGQKKQNDDGRKPLLAMLSLATLAVGTTVFLDL</sequence>
<feature type="compositionally biased region" description="Polar residues" evidence="1">
    <location>
        <begin position="116"/>
        <end position="138"/>
    </location>
</feature>
<gene>
    <name evidence="3" type="ORF">C8J55DRAFT_553838</name>
</gene>
<feature type="compositionally biased region" description="Low complexity" evidence="1">
    <location>
        <begin position="1"/>
        <end position="16"/>
    </location>
</feature>
<accession>A0A9W9E117</accession>
<evidence type="ECO:0000313" key="3">
    <source>
        <dbReference type="EMBL" id="KAJ4496100.1"/>
    </source>
</evidence>
<feature type="compositionally biased region" description="Low complexity" evidence="1">
    <location>
        <begin position="68"/>
        <end position="80"/>
    </location>
</feature>
<feature type="transmembrane region" description="Helical" evidence="2">
    <location>
        <begin position="176"/>
        <end position="193"/>
    </location>
</feature>
<name>A0A9W9E117_9AGAR</name>
<evidence type="ECO:0000313" key="4">
    <source>
        <dbReference type="Proteomes" id="UP001150238"/>
    </source>
</evidence>
<evidence type="ECO:0000256" key="1">
    <source>
        <dbReference type="SAM" id="MobiDB-lite"/>
    </source>
</evidence>
<protein>
    <submittedName>
        <fullName evidence="3">Uncharacterized protein</fullName>
    </submittedName>
</protein>